<evidence type="ECO:0000313" key="4">
    <source>
        <dbReference type="Proteomes" id="UP000095284"/>
    </source>
</evidence>
<dbReference type="AlphaFoldDB" id="A0A1I7SB61"/>
<evidence type="ECO:0000313" key="3">
    <source>
        <dbReference type="EMBL" id="CAG9118730.1"/>
    </source>
</evidence>
<organism evidence="4 6">
    <name type="scientific">Bursaphelenchus xylophilus</name>
    <name type="common">Pinewood nematode worm</name>
    <name type="synonym">Aphelenchoides xylophilus</name>
    <dbReference type="NCBI Taxonomy" id="6326"/>
    <lineage>
        <taxon>Eukaryota</taxon>
        <taxon>Metazoa</taxon>
        <taxon>Ecdysozoa</taxon>
        <taxon>Nematoda</taxon>
        <taxon>Chromadorea</taxon>
        <taxon>Rhabditida</taxon>
        <taxon>Tylenchina</taxon>
        <taxon>Tylenchomorpha</taxon>
        <taxon>Aphelenchoidea</taxon>
        <taxon>Aphelenchoididae</taxon>
        <taxon>Bursaphelenchus</taxon>
    </lineage>
</organism>
<dbReference type="WBParaSite" id="BXY_1025800.1">
    <property type="protein sequence ID" value="BXY_1025800.1"/>
    <property type="gene ID" value="BXY_1025800"/>
</dbReference>
<feature type="chain" id="PRO_5035399789" evidence="1">
    <location>
        <begin position="18"/>
        <end position="225"/>
    </location>
</feature>
<accession>A0A1I7SB61</accession>
<proteinExistence type="predicted"/>
<dbReference type="Proteomes" id="UP000095284">
    <property type="component" value="Unplaced"/>
</dbReference>
<reference evidence="3" key="2">
    <citation type="submission" date="2020-08" db="EMBL/GenBank/DDBJ databases">
        <authorList>
            <person name="Kikuchi T."/>
        </authorList>
    </citation>
    <scope>NUCLEOTIDE SEQUENCE</scope>
    <source>
        <strain evidence="2">Ka4C1</strain>
    </source>
</reference>
<evidence type="ECO:0000313" key="5">
    <source>
        <dbReference type="Proteomes" id="UP000659654"/>
    </source>
</evidence>
<dbReference type="Proteomes" id="UP000659654">
    <property type="component" value="Unassembled WGS sequence"/>
</dbReference>
<evidence type="ECO:0000256" key="1">
    <source>
        <dbReference type="SAM" id="SignalP"/>
    </source>
</evidence>
<protein>
    <submittedName>
        <fullName evidence="2">(pine wood nematode) hypothetical protein</fullName>
    </submittedName>
</protein>
<feature type="signal peptide" evidence="1">
    <location>
        <begin position="1"/>
        <end position="17"/>
    </location>
</feature>
<dbReference type="EMBL" id="CAJFCV020000004">
    <property type="protein sequence ID" value="CAG9118730.1"/>
    <property type="molecule type" value="Genomic_DNA"/>
</dbReference>
<dbReference type="EMBL" id="CAJFDI010000004">
    <property type="protein sequence ID" value="CAD5228219.1"/>
    <property type="molecule type" value="Genomic_DNA"/>
</dbReference>
<name>A0A1I7SB61_BURXY</name>
<sequence>MIKSLFLLNLLFLAIFAYPPPPYEPLGGQFSLPGDVATPYGQGFGGAIGQENVDRQIGQSNVDSIFGSALGSGDVDGLNSGQASLGGLPNGQERLERVSPRNERPIGGFGGPNGQFGQNGQIGGQNGGIGGQGQIGGGLGYPQQPFGGLRPVDQVDPLAVDELSAPIVPITNGRFGTGLNNGYGGGLGGYGTLNGYNAGLGGYGAYGNPYGQGLSRQIGYGQGLV</sequence>
<keyword evidence="5" id="KW-1185">Reference proteome</keyword>
<reference evidence="6" key="1">
    <citation type="submission" date="2016-11" db="UniProtKB">
        <authorList>
            <consortium name="WormBaseParasite"/>
        </authorList>
    </citation>
    <scope>IDENTIFICATION</scope>
</reference>
<evidence type="ECO:0000313" key="6">
    <source>
        <dbReference type="WBParaSite" id="BXY_1025800.1"/>
    </source>
</evidence>
<evidence type="ECO:0000313" key="2">
    <source>
        <dbReference type="EMBL" id="CAD5228219.1"/>
    </source>
</evidence>
<dbReference type="Proteomes" id="UP000582659">
    <property type="component" value="Unassembled WGS sequence"/>
</dbReference>
<keyword evidence="1" id="KW-0732">Signal</keyword>
<gene>
    <name evidence="2" type="ORF">BXYJ_LOCUS10335</name>
</gene>